<organism evidence="2 3">
    <name type="scientific">Natronincola ferrireducens</name>
    <dbReference type="NCBI Taxonomy" id="393762"/>
    <lineage>
        <taxon>Bacteria</taxon>
        <taxon>Bacillati</taxon>
        <taxon>Bacillota</taxon>
        <taxon>Clostridia</taxon>
        <taxon>Peptostreptococcales</taxon>
        <taxon>Natronincolaceae</taxon>
        <taxon>Natronincola</taxon>
    </lineage>
</organism>
<sequence length="298" mass="34995">MRGKRFAVRRTKRNYNYGLIILFLVIIPLSAIFIGSRITERLVMPVLYSDMTLEEEELQGIINDEEEVIFIEEDEEIEESGNQVKNNGEEDMIYKDLSPLSIYMIQVASVSDTSNIEDFIAELNENKLSHLIYKMDNVYKVYTLGLTEREFVEGQLPKVKEFYPDAYISEVHSASKKLTYPKTQQQLGDGIVKELNSLIEIMDKQSKEWYNFIEKEGELRSYKELLLEQEKIVKRLAESIQDKELPEGIPEKKVIDKMLYHQESNIKRSQELLEDEENLYRVHSLFLDSIFRILETIK</sequence>
<dbReference type="SUPFAM" id="SSF110997">
    <property type="entry name" value="Sporulation related repeat"/>
    <property type="match status" value="1"/>
</dbReference>
<keyword evidence="3" id="KW-1185">Reference proteome</keyword>
<feature type="transmembrane region" description="Helical" evidence="1">
    <location>
        <begin position="15"/>
        <end position="35"/>
    </location>
</feature>
<evidence type="ECO:0000313" key="2">
    <source>
        <dbReference type="EMBL" id="SDK59014.1"/>
    </source>
</evidence>
<dbReference type="EMBL" id="FNFP01000002">
    <property type="protein sequence ID" value="SDK59014.1"/>
    <property type="molecule type" value="Genomic_DNA"/>
</dbReference>
<evidence type="ECO:0000256" key="1">
    <source>
        <dbReference type="SAM" id="Phobius"/>
    </source>
</evidence>
<dbReference type="InterPro" id="IPR036680">
    <property type="entry name" value="SPOR-like_sf"/>
</dbReference>
<proteinExistence type="predicted"/>
<evidence type="ECO:0008006" key="4">
    <source>
        <dbReference type="Google" id="ProtNLM"/>
    </source>
</evidence>
<dbReference type="GO" id="GO:0042834">
    <property type="term" value="F:peptidoglycan binding"/>
    <property type="evidence" value="ECO:0007669"/>
    <property type="project" value="InterPro"/>
</dbReference>
<keyword evidence="1" id="KW-0812">Transmembrane</keyword>
<dbReference type="AlphaFoldDB" id="A0A1G9D5M6"/>
<evidence type="ECO:0000313" key="3">
    <source>
        <dbReference type="Proteomes" id="UP000198718"/>
    </source>
</evidence>
<keyword evidence="1" id="KW-1133">Transmembrane helix</keyword>
<keyword evidence="1" id="KW-0472">Membrane</keyword>
<dbReference type="Proteomes" id="UP000198718">
    <property type="component" value="Unassembled WGS sequence"/>
</dbReference>
<dbReference type="RefSeq" id="WP_090553227.1">
    <property type="nucleotide sequence ID" value="NZ_FNFP01000002.1"/>
</dbReference>
<name>A0A1G9D5M6_9FIRM</name>
<accession>A0A1G9D5M6</accession>
<dbReference type="OrthoDB" id="1750330at2"/>
<reference evidence="2 3" key="1">
    <citation type="submission" date="2016-10" db="EMBL/GenBank/DDBJ databases">
        <authorList>
            <person name="de Groot N.N."/>
        </authorList>
    </citation>
    <scope>NUCLEOTIDE SEQUENCE [LARGE SCALE GENOMIC DNA]</scope>
    <source>
        <strain evidence="2 3">DSM 18346</strain>
    </source>
</reference>
<dbReference type="STRING" id="393762.SAMN05660472_01647"/>
<gene>
    <name evidence="2" type="ORF">SAMN05660472_01647</name>
</gene>
<protein>
    <recommendedName>
        <fullName evidence="4">Sporulation related domain-containing protein</fullName>
    </recommendedName>
</protein>